<reference evidence="2" key="1">
    <citation type="submission" date="2023-10" db="EMBL/GenBank/DDBJ databases">
        <authorList>
            <person name="Chen Y."/>
            <person name="Shah S."/>
            <person name="Dougan E. K."/>
            <person name="Thang M."/>
            <person name="Chan C."/>
        </authorList>
    </citation>
    <scope>NUCLEOTIDE SEQUENCE [LARGE SCALE GENOMIC DNA]</scope>
</reference>
<feature type="region of interest" description="Disordered" evidence="1">
    <location>
        <begin position="1"/>
        <end position="77"/>
    </location>
</feature>
<sequence length="163" mass="17333">MPSHGAQAMHPMPAVAPRVARRLRPRARRADERSACAATDASDSSGDSVDTPMGLVDAFSRGSKNHHKGQCTPCRSNGSGAPCPRGAMCDCCHYYHGPEKFLAMKQFAAKPRQQHSTRADLDNGWPTTPVVCAAPRPTQQYEKVCATGGPVTFLPGVSAQSAT</sequence>
<protein>
    <submittedName>
        <fullName evidence="2">Uncharacterized protein</fullName>
    </submittedName>
</protein>
<gene>
    <name evidence="2" type="ORF">PCOR1329_LOCUS74541</name>
</gene>
<name>A0ABN9X8Z1_9DINO</name>
<accession>A0ABN9X8Z1</accession>
<dbReference type="Proteomes" id="UP001189429">
    <property type="component" value="Unassembled WGS sequence"/>
</dbReference>
<keyword evidence="3" id="KW-1185">Reference proteome</keyword>
<feature type="compositionally biased region" description="Low complexity" evidence="1">
    <location>
        <begin position="35"/>
        <end position="50"/>
    </location>
</feature>
<evidence type="ECO:0000313" key="2">
    <source>
        <dbReference type="EMBL" id="CAK0895943.1"/>
    </source>
</evidence>
<comment type="caution">
    <text evidence="2">The sequence shown here is derived from an EMBL/GenBank/DDBJ whole genome shotgun (WGS) entry which is preliminary data.</text>
</comment>
<evidence type="ECO:0000256" key="1">
    <source>
        <dbReference type="SAM" id="MobiDB-lite"/>
    </source>
</evidence>
<proteinExistence type="predicted"/>
<organism evidence="2 3">
    <name type="scientific">Prorocentrum cordatum</name>
    <dbReference type="NCBI Taxonomy" id="2364126"/>
    <lineage>
        <taxon>Eukaryota</taxon>
        <taxon>Sar</taxon>
        <taxon>Alveolata</taxon>
        <taxon>Dinophyceae</taxon>
        <taxon>Prorocentrales</taxon>
        <taxon>Prorocentraceae</taxon>
        <taxon>Prorocentrum</taxon>
    </lineage>
</organism>
<dbReference type="EMBL" id="CAUYUJ010020115">
    <property type="protein sequence ID" value="CAK0895943.1"/>
    <property type="molecule type" value="Genomic_DNA"/>
</dbReference>
<evidence type="ECO:0000313" key="3">
    <source>
        <dbReference type="Proteomes" id="UP001189429"/>
    </source>
</evidence>